<evidence type="ECO:0000256" key="1">
    <source>
        <dbReference type="SAM" id="MobiDB-lite"/>
    </source>
</evidence>
<evidence type="ECO:0000313" key="4">
    <source>
        <dbReference type="Proteomes" id="UP001501752"/>
    </source>
</evidence>
<name>A0ABP9DSW0_9ACTN</name>
<reference evidence="4" key="1">
    <citation type="journal article" date="2019" name="Int. J. Syst. Evol. Microbiol.">
        <title>The Global Catalogue of Microorganisms (GCM) 10K type strain sequencing project: providing services to taxonomists for standard genome sequencing and annotation.</title>
        <authorList>
            <consortium name="The Broad Institute Genomics Platform"/>
            <consortium name="The Broad Institute Genome Sequencing Center for Infectious Disease"/>
            <person name="Wu L."/>
            <person name="Ma J."/>
        </authorList>
    </citation>
    <scope>NUCLEOTIDE SEQUENCE [LARGE SCALE GENOMIC DNA]</scope>
    <source>
        <strain evidence="4">JCM 13006</strain>
    </source>
</reference>
<keyword evidence="4" id="KW-1185">Reference proteome</keyword>
<keyword evidence="2" id="KW-0472">Membrane</keyword>
<feature type="compositionally biased region" description="Pro residues" evidence="1">
    <location>
        <begin position="68"/>
        <end position="79"/>
    </location>
</feature>
<dbReference type="EMBL" id="BAABIS010000001">
    <property type="protein sequence ID" value="GAA4850781.1"/>
    <property type="molecule type" value="Genomic_DNA"/>
</dbReference>
<keyword evidence="2" id="KW-0812">Transmembrane</keyword>
<comment type="caution">
    <text evidence="3">The sequence shown here is derived from an EMBL/GenBank/DDBJ whole genome shotgun (WGS) entry which is preliminary data.</text>
</comment>
<evidence type="ECO:0000256" key="2">
    <source>
        <dbReference type="SAM" id="Phobius"/>
    </source>
</evidence>
<feature type="transmembrane region" description="Helical" evidence="2">
    <location>
        <begin position="32"/>
        <end position="52"/>
    </location>
</feature>
<gene>
    <name evidence="3" type="ORF">GCM10023235_29730</name>
</gene>
<feature type="transmembrane region" description="Helical" evidence="2">
    <location>
        <begin position="7"/>
        <end position="26"/>
    </location>
</feature>
<dbReference type="Proteomes" id="UP001501752">
    <property type="component" value="Unassembled WGS sequence"/>
</dbReference>
<protein>
    <recommendedName>
        <fullName evidence="5">SpdD protein</fullName>
    </recommendedName>
</protein>
<organism evidence="3 4">
    <name type="scientific">Kitasatospora terrestris</name>
    <dbReference type="NCBI Taxonomy" id="258051"/>
    <lineage>
        <taxon>Bacteria</taxon>
        <taxon>Bacillati</taxon>
        <taxon>Actinomycetota</taxon>
        <taxon>Actinomycetes</taxon>
        <taxon>Kitasatosporales</taxon>
        <taxon>Streptomycetaceae</taxon>
        <taxon>Kitasatospora</taxon>
    </lineage>
</organism>
<keyword evidence="2" id="KW-1133">Transmembrane helix</keyword>
<proteinExistence type="predicted"/>
<feature type="region of interest" description="Disordered" evidence="1">
    <location>
        <begin position="67"/>
        <end position="86"/>
    </location>
</feature>
<dbReference type="RefSeq" id="WP_345697310.1">
    <property type="nucleotide sequence ID" value="NZ_BAABIS010000001.1"/>
</dbReference>
<evidence type="ECO:0000313" key="3">
    <source>
        <dbReference type="EMBL" id="GAA4850781.1"/>
    </source>
</evidence>
<sequence>MPRPSSAQLFTGTLIVVATTVALLAVSGSTGVYEIAVLVAFAIALGTLATALSMSAAAQRRSAVAAPPLAPAAPEPSPAPEFARQP</sequence>
<evidence type="ECO:0008006" key="5">
    <source>
        <dbReference type="Google" id="ProtNLM"/>
    </source>
</evidence>
<accession>A0ABP9DSW0</accession>